<evidence type="ECO:0000256" key="2">
    <source>
        <dbReference type="ARBA" id="ARBA00022490"/>
    </source>
</evidence>
<dbReference type="SUPFAM" id="SSF116842">
    <property type="entry name" value="XseB-like"/>
    <property type="match status" value="1"/>
</dbReference>
<dbReference type="GO" id="GO:0005829">
    <property type="term" value="C:cytosol"/>
    <property type="evidence" value="ECO:0007669"/>
    <property type="project" value="TreeGrafter"/>
</dbReference>
<keyword evidence="8" id="KW-1185">Reference proteome</keyword>
<evidence type="ECO:0000313" key="7">
    <source>
        <dbReference type="EMBL" id="KAA0010256.1"/>
    </source>
</evidence>
<organism evidence="7 8">
    <name type="scientific">Billgrantia pellis</name>
    <dbReference type="NCBI Taxonomy" id="2606936"/>
    <lineage>
        <taxon>Bacteria</taxon>
        <taxon>Pseudomonadati</taxon>
        <taxon>Pseudomonadota</taxon>
        <taxon>Gammaproteobacteria</taxon>
        <taxon>Oceanospirillales</taxon>
        <taxon>Halomonadaceae</taxon>
        <taxon>Billgrantia</taxon>
    </lineage>
</organism>
<dbReference type="InterPro" id="IPR003761">
    <property type="entry name" value="Exonuc_VII_S"/>
</dbReference>
<evidence type="ECO:0000256" key="1">
    <source>
        <dbReference type="ARBA" id="ARBA00009998"/>
    </source>
</evidence>
<keyword evidence="4 6" id="KW-0378">Hydrolase</keyword>
<comment type="function">
    <text evidence="6">Bidirectionally degrades single-stranded DNA into large acid-insoluble oligonucleotides, which are then degraded further into small acid-soluble oligonucleotides.</text>
</comment>
<protein>
    <recommendedName>
        <fullName evidence="6">Exodeoxyribonuclease 7 small subunit</fullName>
        <ecNumber evidence="6">3.1.11.6</ecNumber>
    </recommendedName>
    <alternativeName>
        <fullName evidence="6">Exodeoxyribonuclease VII small subunit</fullName>
        <shortName evidence="6">Exonuclease VII small subunit</shortName>
    </alternativeName>
</protein>
<dbReference type="InterPro" id="IPR037004">
    <property type="entry name" value="Exonuc_VII_ssu_sf"/>
</dbReference>
<dbReference type="NCBIfam" id="TIGR01280">
    <property type="entry name" value="xseB"/>
    <property type="match status" value="1"/>
</dbReference>
<comment type="subunit">
    <text evidence="6">Heterooligomer composed of large and small subunits.</text>
</comment>
<reference evidence="7 8" key="1">
    <citation type="submission" date="2019-08" db="EMBL/GenBank/DDBJ databases">
        <title>Bioinformatics analysis of the strain L3 and L5.</title>
        <authorList>
            <person name="Li X."/>
        </authorList>
    </citation>
    <scope>NUCLEOTIDE SEQUENCE [LARGE SCALE GENOMIC DNA]</scope>
    <source>
        <strain evidence="7 8">L5</strain>
    </source>
</reference>
<dbReference type="GO" id="GO:0006308">
    <property type="term" value="P:DNA catabolic process"/>
    <property type="evidence" value="ECO:0007669"/>
    <property type="project" value="UniProtKB-UniRule"/>
</dbReference>
<evidence type="ECO:0000256" key="3">
    <source>
        <dbReference type="ARBA" id="ARBA00022722"/>
    </source>
</evidence>
<sequence>MAERDKQAADEAAPNADAEVDFAATVERLERLVEQLESGELSLEGSLAAFEQGVGLTREAQRRLDEAELRVRTLIERPDGSIAFAPFEAPTGEDGSEH</sequence>
<dbReference type="PANTHER" id="PTHR34137:SF1">
    <property type="entry name" value="EXODEOXYRIBONUCLEASE 7 SMALL SUBUNIT"/>
    <property type="match status" value="1"/>
</dbReference>
<keyword evidence="3 6" id="KW-0540">Nuclease</keyword>
<dbReference type="RefSeq" id="WP_149329638.1">
    <property type="nucleotide sequence ID" value="NZ_VTPY01000007.1"/>
</dbReference>
<dbReference type="GO" id="GO:0008855">
    <property type="term" value="F:exodeoxyribonuclease VII activity"/>
    <property type="evidence" value="ECO:0007669"/>
    <property type="project" value="UniProtKB-UniRule"/>
</dbReference>
<evidence type="ECO:0000256" key="4">
    <source>
        <dbReference type="ARBA" id="ARBA00022801"/>
    </source>
</evidence>
<dbReference type="PANTHER" id="PTHR34137">
    <property type="entry name" value="EXODEOXYRIBONUCLEASE 7 SMALL SUBUNIT"/>
    <property type="match status" value="1"/>
</dbReference>
<evidence type="ECO:0000256" key="6">
    <source>
        <dbReference type="HAMAP-Rule" id="MF_00337"/>
    </source>
</evidence>
<dbReference type="NCBIfam" id="NF002140">
    <property type="entry name" value="PRK00977.1-4"/>
    <property type="match status" value="1"/>
</dbReference>
<dbReference type="HAMAP" id="MF_00337">
    <property type="entry name" value="Exonuc_7_S"/>
    <property type="match status" value="1"/>
</dbReference>
<dbReference type="Proteomes" id="UP000486760">
    <property type="component" value="Unassembled WGS sequence"/>
</dbReference>
<dbReference type="EC" id="3.1.11.6" evidence="6"/>
<comment type="caution">
    <text evidence="7">The sequence shown here is derived from an EMBL/GenBank/DDBJ whole genome shotgun (WGS) entry which is preliminary data.</text>
</comment>
<dbReference type="Pfam" id="PF02609">
    <property type="entry name" value="Exonuc_VII_S"/>
    <property type="match status" value="1"/>
</dbReference>
<dbReference type="Gene3D" id="1.10.287.1040">
    <property type="entry name" value="Exonuclease VII, small subunit"/>
    <property type="match status" value="1"/>
</dbReference>
<evidence type="ECO:0000256" key="5">
    <source>
        <dbReference type="ARBA" id="ARBA00022839"/>
    </source>
</evidence>
<evidence type="ECO:0000313" key="8">
    <source>
        <dbReference type="Proteomes" id="UP000486760"/>
    </source>
</evidence>
<proteinExistence type="inferred from homology"/>
<comment type="similarity">
    <text evidence="1 6">Belongs to the XseB family.</text>
</comment>
<dbReference type="GO" id="GO:0009318">
    <property type="term" value="C:exodeoxyribonuclease VII complex"/>
    <property type="evidence" value="ECO:0007669"/>
    <property type="project" value="UniProtKB-UniRule"/>
</dbReference>
<accession>A0A7V7FY15</accession>
<keyword evidence="5 6" id="KW-0269">Exonuclease</keyword>
<gene>
    <name evidence="6" type="primary">xseB</name>
    <name evidence="7" type="ORF">F0A17_17440</name>
</gene>
<dbReference type="EMBL" id="VTPY01000007">
    <property type="protein sequence ID" value="KAA0010256.1"/>
    <property type="molecule type" value="Genomic_DNA"/>
</dbReference>
<dbReference type="AlphaFoldDB" id="A0A7V7FY15"/>
<comment type="catalytic activity">
    <reaction evidence="6">
        <text>Exonucleolytic cleavage in either 5'- to 3'- or 3'- to 5'-direction to yield nucleoside 5'-phosphates.</text>
        <dbReference type="EC" id="3.1.11.6"/>
    </reaction>
</comment>
<keyword evidence="2 6" id="KW-0963">Cytoplasm</keyword>
<comment type="subcellular location">
    <subcellularLocation>
        <location evidence="6">Cytoplasm</location>
    </subcellularLocation>
</comment>
<name>A0A7V7FY15_9GAMM</name>